<dbReference type="Pfam" id="PF01047">
    <property type="entry name" value="MarR"/>
    <property type="match status" value="1"/>
</dbReference>
<proteinExistence type="predicted"/>
<comment type="caution">
    <text evidence="2">The sequence shown here is derived from an EMBL/GenBank/DDBJ whole genome shotgun (WGS) entry which is preliminary data.</text>
</comment>
<dbReference type="PROSITE" id="PS50995">
    <property type="entry name" value="HTH_MARR_2"/>
    <property type="match status" value="1"/>
</dbReference>
<dbReference type="InterPro" id="IPR000835">
    <property type="entry name" value="HTH_MarR-typ"/>
</dbReference>
<feature type="domain" description="HTH marR-type" evidence="1">
    <location>
        <begin position="24"/>
        <end position="156"/>
    </location>
</feature>
<name>A0ABU3N2C7_9SPHN</name>
<protein>
    <submittedName>
        <fullName evidence="2">MarR family transcriptional regulator</fullName>
    </submittedName>
</protein>
<dbReference type="PANTHER" id="PTHR33164:SF89">
    <property type="entry name" value="MARR FAMILY REGULATORY PROTEIN"/>
    <property type="match status" value="1"/>
</dbReference>
<dbReference type="InterPro" id="IPR036390">
    <property type="entry name" value="WH_DNA-bd_sf"/>
</dbReference>
<dbReference type="SMART" id="SM00347">
    <property type="entry name" value="HTH_MARR"/>
    <property type="match status" value="1"/>
</dbReference>
<accession>A0ABU3N2C7</accession>
<evidence type="ECO:0000313" key="2">
    <source>
        <dbReference type="EMBL" id="MDT8758421.1"/>
    </source>
</evidence>
<sequence length="156" mass="17364">MGDNRKRAGKDDKASGTAGIGELDTILGLHIRRVHGAVQRHFAEHFGELGFTQKQISVLWLVGSNPGIAQTDIAQRLDMDRATAMTLVHGLEKRGLMQRTPSESDRRRIAFQLTGKGEELLARAKSAIAEHEAWLTGHYTPGELKTLRKLLARIYR</sequence>
<dbReference type="SUPFAM" id="SSF46785">
    <property type="entry name" value="Winged helix' DNA-binding domain"/>
    <property type="match status" value="1"/>
</dbReference>
<dbReference type="PANTHER" id="PTHR33164">
    <property type="entry name" value="TRANSCRIPTIONAL REGULATOR, MARR FAMILY"/>
    <property type="match status" value="1"/>
</dbReference>
<reference evidence="2" key="1">
    <citation type="submission" date="2022-04" db="EMBL/GenBank/DDBJ databases">
        <title>Tomato heritable bacteria conferring resistance against bacterial wilt.</title>
        <authorList>
            <person name="Yin J."/>
        </authorList>
    </citation>
    <scope>NUCLEOTIDE SEQUENCE</scope>
    <source>
        <strain evidence="2">Cra20</strain>
    </source>
</reference>
<organism evidence="2">
    <name type="scientific">Sphingomonas psychrotolerans</name>
    <dbReference type="NCBI Taxonomy" id="1327635"/>
    <lineage>
        <taxon>Bacteria</taxon>
        <taxon>Pseudomonadati</taxon>
        <taxon>Pseudomonadota</taxon>
        <taxon>Alphaproteobacteria</taxon>
        <taxon>Sphingomonadales</taxon>
        <taxon>Sphingomonadaceae</taxon>
        <taxon>Sphingomonas</taxon>
    </lineage>
</organism>
<dbReference type="EMBL" id="JALMLT010000001">
    <property type="protein sequence ID" value="MDT8758421.1"/>
    <property type="molecule type" value="Genomic_DNA"/>
</dbReference>
<dbReference type="InterPro" id="IPR039422">
    <property type="entry name" value="MarR/SlyA-like"/>
</dbReference>
<dbReference type="Gene3D" id="1.10.10.10">
    <property type="entry name" value="Winged helix-like DNA-binding domain superfamily/Winged helix DNA-binding domain"/>
    <property type="match status" value="1"/>
</dbReference>
<gene>
    <name evidence="2" type="ORF">MZO42_06910</name>
</gene>
<dbReference type="InterPro" id="IPR036388">
    <property type="entry name" value="WH-like_DNA-bd_sf"/>
</dbReference>
<dbReference type="PRINTS" id="PR00598">
    <property type="entry name" value="HTHMARR"/>
</dbReference>
<evidence type="ECO:0000259" key="1">
    <source>
        <dbReference type="PROSITE" id="PS50995"/>
    </source>
</evidence>